<dbReference type="Proteomes" id="UP000229966">
    <property type="component" value="Unassembled WGS sequence"/>
</dbReference>
<dbReference type="EMBL" id="PEUM01000027">
    <property type="protein sequence ID" value="PIV25542.1"/>
    <property type="molecule type" value="Genomic_DNA"/>
</dbReference>
<feature type="transmembrane region" description="Helical" evidence="1">
    <location>
        <begin position="12"/>
        <end position="30"/>
    </location>
</feature>
<keyword evidence="1" id="KW-1133">Transmembrane helix</keyword>
<evidence type="ECO:0000256" key="1">
    <source>
        <dbReference type="SAM" id="Phobius"/>
    </source>
</evidence>
<comment type="caution">
    <text evidence="2">The sequence shown here is derived from an EMBL/GenBank/DDBJ whole genome shotgun (WGS) entry which is preliminary data.</text>
</comment>
<sequence length="62" mass="7052">MARQWGAWEANYYFMLGFGVLIGGAIINYFGFAFMFVTMGVLSLASAVYFLPKEVLKPRFNE</sequence>
<dbReference type="SUPFAM" id="SSF103473">
    <property type="entry name" value="MFS general substrate transporter"/>
    <property type="match status" value="1"/>
</dbReference>
<evidence type="ECO:0008006" key="4">
    <source>
        <dbReference type="Google" id="ProtNLM"/>
    </source>
</evidence>
<name>A0A2M7CIS8_9BACT</name>
<protein>
    <recommendedName>
        <fullName evidence="4">Major facilitator superfamily (MFS) profile domain-containing protein</fullName>
    </recommendedName>
</protein>
<evidence type="ECO:0000313" key="2">
    <source>
        <dbReference type="EMBL" id="PIV25542.1"/>
    </source>
</evidence>
<keyword evidence="1" id="KW-0472">Membrane</keyword>
<organism evidence="2 3">
    <name type="scientific">Candidatus Berkelbacteria bacterium CG03_land_8_20_14_0_80_40_36</name>
    <dbReference type="NCBI Taxonomy" id="1974509"/>
    <lineage>
        <taxon>Bacteria</taxon>
        <taxon>Candidatus Berkelbacteria</taxon>
    </lineage>
</organism>
<proteinExistence type="predicted"/>
<gene>
    <name evidence="2" type="ORF">COS38_01055</name>
</gene>
<feature type="transmembrane region" description="Helical" evidence="1">
    <location>
        <begin position="36"/>
        <end position="52"/>
    </location>
</feature>
<dbReference type="AlphaFoldDB" id="A0A2M7CIS8"/>
<dbReference type="InterPro" id="IPR036259">
    <property type="entry name" value="MFS_trans_sf"/>
</dbReference>
<reference evidence="3" key="1">
    <citation type="submission" date="2017-09" db="EMBL/GenBank/DDBJ databases">
        <title>Depth-based differentiation of microbial function through sediment-hosted aquifers and enrichment of novel symbionts in the deep terrestrial subsurface.</title>
        <authorList>
            <person name="Probst A.J."/>
            <person name="Ladd B."/>
            <person name="Jarett J.K."/>
            <person name="Geller-Mcgrath D.E."/>
            <person name="Sieber C.M.K."/>
            <person name="Emerson J.B."/>
            <person name="Anantharaman K."/>
            <person name="Thomas B.C."/>
            <person name="Malmstrom R."/>
            <person name="Stieglmeier M."/>
            <person name="Klingl A."/>
            <person name="Woyke T."/>
            <person name="Ryan C.M."/>
            <person name="Banfield J.F."/>
        </authorList>
    </citation>
    <scope>NUCLEOTIDE SEQUENCE [LARGE SCALE GENOMIC DNA]</scope>
</reference>
<accession>A0A2M7CIS8</accession>
<evidence type="ECO:0000313" key="3">
    <source>
        <dbReference type="Proteomes" id="UP000229966"/>
    </source>
</evidence>
<keyword evidence="1" id="KW-0812">Transmembrane</keyword>